<comment type="similarity">
    <text evidence="1">Belongs to the NAD(P)-dependent epimerase/dehydratase family.</text>
</comment>
<dbReference type="AlphaFoldDB" id="A0A1I2KSS9"/>
<dbReference type="Gene3D" id="3.40.50.720">
    <property type="entry name" value="NAD(P)-binding Rossmann-like Domain"/>
    <property type="match status" value="1"/>
</dbReference>
<evidence type="ECO:0000256" key="1">
    <source>
        <dbReference type="ARBA" id="ARBA00007637"/>
    </source>
</evidence>
<gene>
    <name evidence="6" type="ORF">SAMN05421541_11841</name>
</gene>
<evidence type="ECO:0000313" key="6">
    <source>
        <dbReference type="EMBL" id="SFF69300.1"/>
    </source>
</evidence>
<proteinExistence type="inferred from homology"/>
<dbReference type="InterPro" id="IPR036291">
    <property type="entry name" value="NAD(P)-bd_dom_sf"/>
</dbReference>
<dbReference type="PANTHER" id="PTHR43103:SF5">
    <property type="entry name" value="4-EPIMERASE, PUTATIVE (AFU_ORTHOLOGUE AFUA_7G00360)-RELATED"/>
    <property type="match status" value="1"/>
</dbReference>
<evidence type="ECO:0000313" key="7">
    <source>
        <dbReference type="Proteomes" id="UP000199645"/>
    </source>
</evidence>
<protein>
    <submittedName>
        <fullName evidence="6">NAD dependent epimerase/dehydratase family protein</fullName>
    </submittedName>
</protein>
<dbReference type="SUPFAM" id="SSF51735">
    <property type="entry name" value="NAD(P)-binding Rossmann-fold domains"/>
    <property type="match status" value="1"/>
</dbReference>
<feature type="domain" description="NAD-dependent epimerase/dehydratase" evidence="5">
    <location>
        <begin position="43"/>
        <end position="197"/>
    </location>
</feature>
<dbReference type="PANTHER" id="PTHR43103">
    <property type="entry name" value="NUCLEOSIDE-DIPHOSPHATE-SUGAR EPIMERASE"/>
    <property type="match status" value="1"/>
</dbReference>
<dbReference type="Pfam" id="PF01370">
    <property type="entry name" value="Epimerase"/>
    <property type="match status" value="1"/>
</dbReference>
<dbReference type="STRING" id="35752.SAMN05421541_11841"/>
<evidence type="ECO:0000256" key="4">
    <source>
        <dbReference type="SAM" id="MobiDB-lite"/>
    </source>
</evidence>
<reference evidence="6 7" key="1">
    <citation type="submission" date="2016-10" db="EMBL/GenBank/DDBJ databases">
        <authorList>
            <person name="de Groot N.N."/>
        </authorList>
    </citation>
    <scope>NUCLEOTIDE SEQUENCE [LARGE SCALE GENOMIC DNA]</scope>
    <source>
        <strain evidence="6 7">DSM 43019</strain>
    </source>
</reference>
<organism evidence="6 7">
    <name type="scientific">Actinoplanes philippinensis</name>
    <dbReference type="NCBI Taxonomy" id="35752"/>
    <lineage>
        <taxon>Bacteria</taxon>
        <taxon>Bacillati</taxon>
        <taxon>Actinomycetota</taxon>
        <taxon>Actinomycetes</taxon>
        <taxon>Micromonosporales</taxon>
        <taxon>Micromonosporaceae</taxon>
        <taxon>Actinoplanes</taxon>
    </lineage>
</organism>
<feature type="region of interest" description="Disordered" evidence="4">
    <location>
        <begin position="267"/>
        <end position="286"/>
    </location>
</feature>
<keyword evidence="2" id="KW-0560">Oxidoreductase</keyword>
<sequence>MIRRRPRGESSTSELDRRYGRALRYRRMLIAGGSGNPDGMAVILMTGASGRIGSQLRKRLAHHELRLTDLSPDGDGVAALDVTDGDAVERAARGVDVILHLGGIADEQPFEDVLDANVRGTERILSAARRAGVPRVVVASSNHAAGLWSRDEAGPDGLPDDVPPRPDSYYGWSKAAIESLTRFHHDRFGLHVVCLRIGRCADYPSNPRDLAVWLSPDDMARLVEASLTATGWHLVWGVSANTRRWWSRAGGRAIGYEPRDDAEHWAAEVGEPDPSSETHRLVGGGK</sequence>
<dbReference type="OrthoDB" id="8770295at2"/>
<keyword evidence="3" id="KW-0520">NAD</keyword>
<dbReference type="Proteomes" id="UP000199645">
    <property type="component" value="Unassembled WGS sequence"/>
</dbReference>
<evidence type="ECO:0000256" key="3">
    <source>
        <dbReference type="ARBA" id="ARBA00023027"/>
    </source>
</evidence>
<evidence type="ECO:0000259" key="5">
    <source>
        <dbReference type="Pfam" id="PF01370"/>
    </source>
</evidence>
<dbReference type="GO" id="GO:0016491">
    <property type="term" value="F:oxidoreductase activity"/>
    <property type="evidence" value="ECO:0007669"/>
    <property type="project" value="UniProtKB-KW"/>
</dbReference>
<evidence type="ECO:0000256" key="2">
    <source>
        <dbReference type="ARBA" id="ARBA00023002"/>
    </source>
</evidence>
<keyword evidence="7" id="KW-1185">Reference proteome</keyword>
<accession>A0A1I2KSS9</accession>
<dbReference type="InterPro" id="IPR001509">
    <property type="entry name" value="Epimerase_deHydtase"/>
</dbReference>
<name>A0A1I2KSS9_9ACTN</name>
<dbReference type="EMBL" id="FONV01000018">
    <property type="protein sequence ID" value="SFF69300.1"/>
    <property type="molecule type" value="Genomic_DNA"/>
</dbReference>